<dbReference type="GO" id="GO:0032049">
    <property type="term" value="P:cardiolipin biosynthetic process"/>
    <property type="evidence" value="ECO:0007669"/>
    <property type="project" value="UniProtKB-ARBA"/>
</dbReference>
<dbReference type="AlphaFoldDB" id="A0A099D064"/>
<dbReference type="PROSITE" id="PS51257">
    <property type="entry name" value="PROKAR_LIPOPROTEIN"/>
    <property type="match status" value="1"/>
</dbReference>
<dbReference type="PROSITE" id="PS50035">
    <property type="entry name" value="PLD"/>
    <property type="match status" value="2"/>
</dbReference>
<dbReference type="EMBL" id="JROI01000001">
    <property type="protein sequence ID" value="KGI79232.1"/>
    <property type="molecule type" value="Genomic_DNA"/>
</dbReference>
<evidence type="ECO:0000313" key="3">
    <source>
        <dbReference type="EMBL" id="KGI79232.1"/>
    </source>
</evidence>
<feature type="domain" description="PLD phosphodiesterase" evidence="2">
    <location>
        <begin position="188"/>
        <end position="215"/>
    </location>
</feature>
<evidence type="ECO:0000313" key="6">
    <source>
        <dbReference type="Proteomes" id="UP000560000"/>
    </source>
</evidence>
<sequence length="618" mass="69678">MTSRLRCALSLLALIMLLQGCVVSRVHVREATSIVEQSQPAGATRCKRADHCPTPSPLMAAAEDAMHYSTAKHPQHVVTLLNSGEAALAARINLIRAARRSIDLQTYIWAPDDTGKLMLDELVRAAQRGVKVRIIADQLFSFSDPEQLARLARVSPNFQLRLYNPTFANAKTPPLEFAAGIMCCFFQFNQRMHNKVMVVDGTIGITGGRNIEDRYYGWDPSFNYIDRDVMVGGPAAREMATSFQHFWVHKRTKRLTQLRDVNAILRDTGVQPVHWTEPVYEHPGRVAKVRRQAEDPSWLGQHILDHTLRVGPVEFFSDFPGKTDNPDRKRSLELTEHIMRMVANAKHQIVLQTPYLVMSKQARKIFLKLHGDHPQPRVIVSTNSLASTDAFAVYAMSYKHRKRYLKDYGFEIYELKPHPADLPVLTPPASDDNTAAATVPPSARQDLHRTRRRNSPAPLIETQGMRIGLHAKSIVVDGAFSMVGSHNFDPRSDHYNTEAGIIIYDPRFARQLEKSILRETQPKNAWTIAPRQPKVPVLTYINQAIGTVSEHLPLFDFWPFRYATSYDIDPGCRPLTPSDPKFFQCYHAVGDFPGVALPFKTIYTRMITAFGVGLSGIL</sequence>
<evidence type="ECO:0000313" key="4">
    <source>
        <dbReference type="EMBL" id="MBB6184877.1"/>
    </source>
</evidence>
<keyword evidence="5" id="KW-1185">Reference proteome</keyword>
<comment type="caution">
    <text evidence="3">The sequence shown here is derived from an EMBL/GenBank/DDBJ whole genome shotgun (WGS) entry which is preliminary data.</text>
</comment>
<dbReference type="RefSeq" id="WP_043098805.1">
    <property type="nucleotide sequence ID" value="NZ_JACHET010000001.1"/>
</dbReference>
<dbReference type="InterPro" id="IPR001736">
    <property type="entry name" value="PLipase_D/transphosphatidylase"/>
</dbReference>
<dbReference type="GO" id="GO:0030572">
    <property type="term" value="F:phosphatidyltransferase activity"/>
    <property type="evidence" value="ECO:0007669"/>
    <property type="project" value="UniProtKB-ARBA"/>
</dbReference>
<dbReference type="Proteomes" id="UP000029708">
    <property type="component" value="Unassembled WGS sequence"/>
</dbReference>
<dbReference type="OrthoDB" id="9814092at2"/>
<dbReference type="Pfam" id="PF13091">
    <property type="entry name" value="PLDc_2"/>
    <property type="match status" value="2"/>
</dbReference>
<dbReference type="STRING" id="1543381.LF63_0100125"/>
<dbReference type="CDD" id="cd09113">
    <property type="entry name" value="PLDc_ymdC_like_2"/>
    <property type="match status" value="1"/>
</dbReference>
<evidence type="ECO:0000313" key="5">
    <source>
        <dbReference type="Proteomes" id="UP000029708"/>
    </source>
</evidence>
<feature type="domain" description="PLD phosphodiesterase" evidence="2">
    <location>
        <begin position="465"/>
        <end position="492"/>
    </location>
</feature>
<dbReference type="SMART" id="SM00155">
    <property type="entry name" value="PLDc"/>
    <property type="match status" value="2"/>
</dbReference>
<dbReference type="Gene3D" id="3.30.870.10">
    <property type="entry name" value="Endonuclease Chain A"/>
    <property type="match status" value="2"/>
</dbReference>
<proteinExistence type="predicted"/>
<evidence type="ECO:0000259" key="2">
    <source>
        <dbReference type="PROSITE" id="PS50035"/>
    </source>
</evidence>
<evidence type="ECO:0000256" key="1">
    <source>
        <dbReference type="SAM" id="MobiDB-lite"/>
    </source>
</evidence>
<reference evidence="3 5" key="1">
    <citation type="submission" date="2014-09" db="EMBL/GenBank/DDBJ databases">
        <title>Xanthomonadaceae 3.5X direct submission.</title>
        <authorList>
            <person name="Fang T."/>
            <person name="Wang H."/>
        </authorList>
    </citation>
    <scope>NUCLEOTIDE SEQUENCE [LARGE SCALE GENOMIC DNA]</scope>
    <source>
        <strain evidence="3 5">3.5X</strain>
    </source>
</reference>
<dbReference type="PANTHER" id="PTHR21248">
    <property type="entry name" value="CARDIOLIPIN SYNTHASE"/>
    <property type="match status" value="1"/>
</dbReference>
<dbReference type="Proteomes" id="UP000560000">
    <property type="component" value="Unassembled WGS sequence"/>
</dbReference>
<dbReference type="PANTHER" id="PTHR21248:SF12">
    <property type="entry name" value="CARDIOLIPIN SYNTHASE C"/>
    <property type="match status" value="1"/>
</dbReference>
<reference evidence="4 6" key="2">
    <citation type="submission" date="2020-08" db="EMBL/GenBank/DDBJ databases">
        <title>Genomic Encyclopedia of Type Strains, Phase IV (KMG-IV): sequencing the most valuable type-strain genomes for metagenomic binning, comparative biology and taxonomic classification.</title>
        <authorList>
            <person name="Goeker M."/>
        </authorList>
    </citation>
    <scope>NUCLEOTIDE SEQUENCE [LARGE SCALE GENOMIC DNA]</scope>
    <source>
        <strain evidence="4 6">DSM 107085</strain>
    </source>
</reference>
<dbReference type="InterPro" id="IPR025202">
    <property type="entry name" value="PLD-like_dom"/>
</dbReference>
<organism evidence="3 5">
    <name type="scientific">Oleiagrimonas soli</name>
    <dbReference type="NCBI Taxonomy" id="1543381"/>
    <lineage>
        <taxon>Bacteria</taxon>
        <taxon>Pseudomonadati</taxon>
        <taxon>Pseudomonadota</taxon>
        <taxon>Gammaproteobacteria</taxon>
        <taxon>Lysobacterales</taxon>
        <taxon>Rhodanobacteraceae</taxon>
        <taxon>Oleiagrimonas</taxon>
    </lineage>
</organism>
<name>A0A099D064_9GAMM</name>
<accession>A0A099D064</accession>
<dbReference type="EMBL" id="JACHET010000001">
    <property type="protein sequence ID" value="MBB6184877.1"/>
    <property type="molecule type" value="Genomic_DNA"/>
</dbReference>
<gene>
    <name evidence="4" type="ORF">HNQ86_002222</name>
    <name evidence="3" type="ORF">LF63_0100125</name>
</gene>
<dbReference type="HOGENOM" id="CLU_026287_0_0_6"/>
<dbReference type="SUPFAM" id="SSF56024">
    <property type="entry name" value="Phospholipase D/nuclease"/>
    <property type="match status" value="2"/>
</dbReference>
<protein>
    <submittedName>
        <fullName evidence="4">Phosphatidylserine/phosphatidylglycerophosphate/ cardiolipin synthase-like enzyme</fullName>
    </submittedName>
    <submittedName>
        <fullName evidence="3">Phospholipase</fullName>
    </submittedName>
</protein>
<feature type="region of interest" description="Disordered" evidence="1">
    <location>
        <begin position="431"/>
        <end position="455"/>
    </location>
</feature>
<dbReference type="CDD" id="cd09111">
    <property type="entry name" value="PLDc_ymdC_like_1"/>
    <property type="match status" value="1"/>
</dbReference>